<feature type="region of interest" description="Disordered" evidence="1">
    <location>
        <begin position="175"/>
        <end position="207"/>
    </location>
</feature>
<comment type="caution">
    <text evidence="2">The sequence shown here is derived from an EMBL/GenBank/DDBJ whole genome shotgun (WGS) entry which is preliminary data.</text>
</comment>
<protein>
    <submittedName>
        <fullName evidence="2">Copper-binding protein</fullName>
    </submittedName>
</protein>
<proteinExistence type="predicted"/>
<gene>
    <name evidence="2" type="ORF">WOB96_05080</name>
</gene>
<keyword evidence="3" id="KW-1185">Reference proteome</keyword>
<dbReference type="Pfam" id="PF11604">
    <property type="entry name" value="CusF_Ec"/>
    <property type="match status" value="1"/>
</dbReference>
<evidence type="ECO:0000256" key="1">
    <source>
        <dbReference type="SAM" id="MobiDB-lite"/>
    </source>
</evidence>
<dbReference type="InterPro" id="IPR042230">
    <property type="entry name" value="CusF_sf"/>
</dbReference>
<evidence type="ECO:0000313" key="2">
    <source>
        <dbReference type="EMBL" id="MEK8089133.1"/>
    </source>
</evidence>
<reference evidence="2 3" key="1">
    <citation type="submission" date="2024-04" db="EMBL/GenBank/DDBJ databases">
        <authorList>
            <person name="Abashina T."/>
            <person name="Shaikin A."/>
        </authorList>
    </citation>
    <scope>NUCLEOTIDE SEQUENCE [LARGE SCALE GENOMIC DNA]</scope>
    <source>
        <strain evidence="2 3">AAFK</strain>
    </source>
</reference>
<accession>A0ABU9D8T5</accession>
<organism evidence="2 3">
    <name type="scientific">Thermithiobacillus plumbiphilus</name>
    <dbReference type="NCBI Taxonomy" id="1729899"/>
    <lineage>
        <taxon>Bacteria</taxon>
        <taxon>Pseudomonadati</taxon>
        <taxon>Pseudomonadota</taxon>
        <taxon>Acidithiobacillia</taxon>
        <taxon>Acidithiobacillales</taxon>
        <taxon>Thermithiobacillaceae</taxon>
        <taxon>Thermithiobacillus</taxon>
    </lineage>
</organism>
<dbReference type="InterPro" id="IPR021647">
    <property type="entry name" value="CusF_Ec"/>
</dbReference>
<dbReference type="Gene3D" id="2.40.50.320">
    <property type="entry name" value="Copper binding periplasmic protein CusF"/>
    <property type="match status" value="1"/>
</dbReference>
<dbReference type="RefSeq" id="WP_341370210.1">
    <property type="nucleotide sequence ID" value="NZ_JBBPCO010000003.1"/>
</dbReference>
<evidence type="ECO:0000313" key="3">
    <source>
        <dbReference type="Proteomes" id="UP001446205"/>
    </source>
</evidence>
<sequence>MPSLGWSAMTMDFQTKHKAELQGLEPPQKVTFDLIKGNNGQYLITRLAPAKQVTCQLHFLSQSRRQKMSKLISWKRIALLAGLSIIPAAQAADNNHEMSGSTGKSGNMSGMNMDQHLRQMQDNMIKMHEFMHQIENAKTPQEKERLKAEQREVMRKNMMGMKQMKSGMEGMGGMGNMQGQSNMEPGKSMNSASPKNSGDMGGMQMGH</sequence>
<name>A0ABU9D8T5_9PROT</name>
<dbReference type="EMBL" id="JBBPCO010000003">
    <property type="protein sequence ID" value="MEK8089133.1"/>
    <property type="molecule type" value="Genomic_DNA"/>
</dbReference>
<dbReference type="Proteomes" id="UP001446205">
    <property type="component" value="Unassembled WGS sequence"/>
</dbReference>